<comment type="caution">
    <text evidence="1">The sequence shown here is derived from an EMBL/GenBank/DDBJ whole genome shotgun (WGS) entry which is preliminary data.</text>
</comment>
<dbReference type="EMBL" id="BAABKE010000004">
    <property type="protein sequence ID" value="GAA5099537.1"/>
    <property type="molecule type" value="Genomic_DNA"/>
</dbReference>
<keyword evidence="2" id="KW-1185">Reference proteome</keyword>
<accession>A0ABP9MRR6</accession>
<protein>
    <submittedName>
        <fullName evidence="1">Uncharacterized protein</fullName>
    </submittedName>
</protein>
<name>A0ABP9MRR6_9GAMM</name>
<gene>
    <name evidence="1" type="ORF">GCM10023338_13170</name>
</gene>
<evidence type="ECO:0000313" key="1">
    <source>
        <dbReference type="EMBL" id="GAA5099537.1"/>
    </source>
</evidence>
<evidence type="ECO:0000313" key="2">
    <source>
        <dbReference type="Proteomes" id="UP001500631"/>
    </source>
</evidence>
<dbReference type="Proteomes" id="UP001500631">
    <property type="component" value="Unassembled WGS sequence"/>
</dbReference>
<proteinExistence type="predicted"/>
<reference evidence="2" key="1">
    <citation type="journal article" date="2019" name="Int. J. Syst. Evol. Microbiol.">
        <title>The Global Catalogue of Microorganisms (GCM) 10K type strain sequencing project: providing services to taxonomists for standard genome sequencing and annotation.</title>
        <authorList>
            <consortium name="The Broad Institute Genomics Platform"/>
            <consortium name="The Broad Institute Genome Sequencing Center for Infectious Disease"/>
            <person name="Wu L."/>
            <person name="Ma J."/>
        </authorList>
    </citation>
    <scope>NUCLEOTIDE SEQUENCE [LARGE SCALE GENOMIC DNA]</scope>
    <source>
        <strain evidence="2">JCM 18424</strain>
    </source>
</reference>
<organism evidence="1 2">
    <name type="scientific">Wohlfahrtiimonas larvae</name>
    <dbReference type="NCBI Taxonomy" id="1157986"/>
    <lineage>
        <taxon>Bacteria</taxon>
        <taxon>Pseudomonadati</taxon>
        <taxon>Pseudomonadota</taxon>
        <taxon>Gammaproteobacteria</taxon>
        <taxon>Cardiobacteriales</taxon>
        <taxon>Ignatzschineriaceae</taxon>
        <taxon>Wohlfahrtiimonas</taxon>
    </lineage>
</organism>
<sequence>MLPTISLESSFITNYCSINYKISADEQPYIPLIKDINQKHIFDLFTLGLIQGYICPTILQTLLLRRKPNEL</sequence>